<dbReference type="PANTHER" id="PTHR12770">
    <property type="entry name" value="RUS1 FAMILY PROTEIN C16ORF58"/>
    <property type="match status" value="1"/>
</dbReference>
<dbReference type="RefSeq" id="XP_024402037.1">
    <property type="nucleotide sequence ID" value="XM_024546269.2"/>
</dbReference>
<evidence type="ECO:0000313" key="5">
    <source>
        <dbReference type="EMBL" id="PNR34723.1"/>
    </source>
</evidence>
<evidence type="ECO:0000259" key="4">
    <source>
        <dbReference type="Pfam" id="PF24160"/>
    </source>
</evidence>
<dbReference type="KEGG" id="ppp:112295094"/>
<dbReference type="OMA" id="NCNANAY"/>
<comment type="similarity">
    <text evidence="1">Belongs to the RUS1 family.</text>
</comment>
<accession>A0A2K1IZL2</accession>
<feature type="compositionally biased region" description="Acidic residues" evidence="2">
    <location>
        <begin position="128"/>
        <end position="139"/>
    </location>
</feature>
<dbReference type="InterPro" id="IPR054549">
    <property type="entry name" value="UVB_sens_RUS_dom"/>
</dbReference>
<dbReference type="Proteomes" id="UP000006727">
    <property type="component" value="Chromosome 18"/>
</dbReference>
<dbReference type="GO" id="GO:0032502">
    <property type="term" value="P:developmental process"/>
    <property type="evidence" value="ECO:0000318"/>
    <property type="project" value="GO_Central"/>
</dbReference>
<feature type="compositionally biased region" description="Gly residues" evidence="2">
    <location>
        <begin position="109"/>
        <end position="121"/>
    </location>
</feature>
<protein>
    <recommendedName>
        <fullName evidence="8">Protein root UVB sensitive 1, chloroplastic</fullName>
    </recommendedName>
</protein>
<dbReference type="Pfam" id="PF04884">
    <property type="entry name" value="UVB_sens_prot"/>
    <property type="match status" value="1"/>
</dbReference>
<evidence type="ECO:0000259" key="3">
    <source>
        <dbReference type="Pfam" id="PF04884"/>
    </source>
</evidence>
<organism evidence="5">
    <name type="scientific">Physcomitrium patens</name>
    <name type="common">Spreading-leaved earth moss</name>
    <name type="synonym">Physcomitrella patens</name>
    <dbReference type="NCBI Taxonomy" id="3218"/>
    <lineage>
        <taxon>Eukaryota</taxon>
        <taxon>Viridiplantae</taxon>
        <taxon>Streptophyta</taxon>
        <taxon>Embryophyta</taxon>
        <taxon>Bryophyta</taxon>
        <taxon>Bryophytina</taxon>
        <taxon>Bryopsida</taxon>
        <taxon>Funariidae</taxon>
        <taxon>Funariales</taxon>
        <taxon>Funariaceae</taxon>
        <taxon>Physcomitrium</taxon>
    </lineage>
</organism>
<feature type="domain" description="Root UVB sensitive protein C-terminal" evidence="4">
    <location>
        <begin position="551"/>
        <end position="664"/>
    </location>
</feature>
<reference evidence="5 7" key="1">
    <citation type="journal article" date="2008" name="Science">
        <title>The Physcomitrella genome reveals evolutionary insights into the conquest of land by plants.</title>
        <authorList>
            <person name="Rensing S."/>
            <person name="Lang D."/>
            <person name="Zimmer A."/>
            <person name="Terry A."/>
            <person name="Salamov A."/>
            <person name="Shapiro H."/>
            <person name="Nishiyama T."/>
            <person name="Perroud P.-F."/>
            <person name="Lindquist E."/>
            <person name="Kamisugi Y."/>
            <person name="Tanahashi T."/>
            <person name="Sakakibara K."/>
            <person name="Fujita T."/>
            <person name="Oishi K."/>
            <person name="Shin-I T."/>
            <person name="Kuroki Y."/>
            <person name="Toyoda A."/>
            <person name="Suzuki Y."/>
            <person name="Hashimoto A."/>
            <person name="Yamaguchi K."/>
            <person name="Sugano A."/>
            <person name="Kohara Y."/>
            <person name="Fujiyama A."/>
            <person name="Anterola A."/>
            <person name="Aoki S."/>
            <person name="Ashton N."/>
            <person name="Barbazuk W.B."/>
            <person name="Barker E."/>
            <person name="Bennetzen J."/>
            <person name="Bezanilla M."/>
            <person name="Blankenship R."/>
            <person name="Cho S.H."/>
            <person name="Dutcher S."/>
            <person name="Estelle M."/>
            <person name="Fawcett J.A."/>
            <person name="Gundlach H."/>
            <person name="Hanada K."/>
            <person name="Heyl A."/>
            <person name="Hicks K.A."/>
            <person name="Hugh J."/>
            <person name="Lohr M."/>
            <person name="Mayer K."/>
            <person name="Melkozernov A."/>
            <person name="Murata T."/>
            <person name="Nelson D."/>
            <person name="Pils B."/>
            <person name="Prigge M."/>
            <person name="Reiss B."/>
            <person name="Renner T."/>
            <person name="Rombauts S."/>
            <person name="Rushton P."/>
            <person name="Sanderfoot A."/>
            <person name="Schween G."/>
            <person name="Shiu S.-H."/>
            <person name="Stueber K."/>
            <person name="Theodoulou F.L."/>
            <person name="Tu H."/>
            <person name="Van de Peer Y."/>
            <person name="Verrier P.J."/>
            <person name="Waters E."/>
            <person name="Wood A."/>
            <person name="Yang L."/>
            <person name="Cove D."/>
            <person name="Cuming A."/>
            <person name="Hasebe M."/>
            <person name="Lucas S."/>
            <person name="Mishler D.B."/>
            <person name="Reski R."/>
            <person name="Grigoriev I."/>
            <person name="Quatrano R.S."/>
            <person name="Boore J.L."/>
        </authorList>
    </citation>
    <scope>NUCLEOTIDE SEQUENCE [LARGE SCALE GENOMIC DNA]</scope>
    <source>
        <strain evidence="6 7">cv. Gransden 2004</strain>
    </source>
</reference>
<feature type="region of interest" description="Disordered" evidence="2">
    <location>
        <begin position="109"/>
        <end position="140"/>
    </location>
</feature>
<feature type="region of interest" description="Disordered" evidence="2">
    <location>
        <begin position="243"/>
        <end position="262"/>
    </location>
</feature>
<dbReference type="PANTHER" id="PTHR12770:SF22">
    <property type="entry name" value="PROTEIN ROOT UVB SENSITIVE 1, CHLOROPLASTIC"/>
    <property type="match status" value="1"/>
</dbReference>
<reference evidence="6" key="3">
    <citation type="submission" date="2020-12" db="UniProtKB">
        <authorList>
            <consortium name="EnsemblPlants"/>
        </authorList>
    </citation>
    <scope>IDENTIFICATION</scope>
</reference>
<dbReference type="OrthoDB" id="364779at2759"/>
<evidence type="ECO:0008006" key="8">
    <source>
        <dbReference type="Google" id="ProtNLM"/>
    </source>
</evidence>
<keyword evidence="7" id="KW-1185">Reference proteome</keyword>
<evidence type="ECO:0000256" key="1">
    <source>
        <dbReference type="ARBA" id="ARBA00007558"/>
    </source>
</evidence>
<dbReference type="EnsemblPlants" id="Pp3c18_1727V3.1">
    <property type="protein sequence ID" value="Pp3c18_1727V3.1"/>
    <property type="gene ID" value="Pp3c18_1727"/>
</dbReference>
<proteinExistence type="inferred from homology"/>
<dbReference type="Gramene" id="Pp3c18_1727V3.1">
    <property type="protein sequence ID" value="Pp3c18_1727V3.1"/>
    <property type="gene ID" value="Pp3c18_1727"/>
</dbReference>
<dbReference type="InterPro" id="IPR006968">
    <property type="entry name" value="RUS_fam"/>
</dbReference>
<dbReference type="EMBL" id="ABEU02000018">
    <property type="protein sequence ID" value="PNR34723.1"/>
    <property type="molecule type" value="Genomic_DNA"/>
</dbReference>
<dbReference type="STRING" id="3218.A0A2K1IZL2"/>
<dbReference type="FunCoup" id="A0A2K1IZL2">
    <property type="interactions" value="277"/>
</dbReference>
<dbReference type="GeneID" id="112295094"/>
<feature type="domain" description="Protein root UVB sensitive/RUS" evidence="3">
    <location>
        <begin position="273"/>
        <end position="505"/>
    </location>
</feature>
<evidence type="ECO:0000313" key="6">
    <source>
        <dbReference type="EnsemblPlants" id="Pp3c18_1720V3.1"/>
    </source>
</evidence>
<dbReference type="InterPro" id="IPR055412">
    <property type="entry name" value="UVB_sens_C"/>
</dbReference>
<reference evidence="5 7" key="2">
    <citation type="journal article" date="2018" name="Plant J.">
        <title>The Physcomitrella patens chromosome-scale assembly reveals moss genome structure and evolution.</title>
        <authorList>
            <person name="Lang D."/>
            <person name="Ullrich K.K."/>
            <person name="Murat F."/>
            <person name="Fuchs J."/>
            <person name="Jenkins J."/>
            <person name="Haas F.B."/>
            <person name="Piednoel M."/>
            <person name="Gundlach H."/>
            <person name="Van Bel M."/>
            <person name="Meyberg R."/>
            <person name="Vives C."/>
            <person name="Morata J."/>
            <person name="Symeonidi A."/>
            <person name="Hiss M."/>
            <person name="Muchero W."/>
            <person name="Kamisugi Y."/>
            <person name="Saleh O."/>
            <person name="Blanc G."/>
            <person name="Decker E.L."/>
            <person name="van Gessel N."/>
            <person name="Grimwood J."/>
            <person name="Hayes R.D."/>
            <person name="Graham S.W."/>
            <person name="Gunter L.E."/>
            <person name="McDaniel S.F."/>
            <person name="Hoernstein S.N.W."/>
            <person name="Larsson A."/>
            <person name="Li F.W."/>
            <person name="Perroud P.F."/>
            <person name="Phillips J."/>
            <person name="Ranjan P."/>
            <person name="Rokshar D.S."/>
            <person name="Rothfels C.J."/>
            <person name="Schneider L."/>
            <person name="Shu S."/>
            <person name="Stevenson D.W."/>
            <person name="Thummler F."/>
            <person name="Tillich M."/>
            <person name="Villarreal Aguilar J.C."/>
            <person name="Widiez T."/>
            <person name="Wong G.K."/>
            <person name="Wymore A."/>
            <person name="Zhang Y."/>
            <person name="Zimmer A.D."/>
            <person name="Quatrano R.S."/>
            <person name="Mayer K.F.X."/>
            <person name="Goodstein D."/>
            <person name="Casacuberta J.M."/>
            <person name="Vandepoele K."/>
            <person name="Reski R."/>
            <person name="Cuming A.C."/>
            <person name="Tuskan G.A."/>
            <person name="Maumus F."/>
            <person name="Salse J."/>
            <person name="Schmutz J."/>
            <person name="Rensing S.A."/>
        </authorList>
    </citation>
    <scope>NUCLEOTIDE SEQUENCE [LARGE SCALE GENOMIC DNA]</scope>
    <source>
        <strain evidence="6 7">cv. Gransden 2004</strain>
    </source>
</reference>
<dbReference type="Pfam" id="PF24160">
    <property type="entry name" value="UVB_sens_C"/>
    <property type="match status" value="1"/>
</dbReference>
<evidence type="ECO:0000313" key="7">
    <source>
        <dbReference type="Proteomes" id="UP000006727"/>
    </source>
</evidence>
<dbReference type="Gramene" id="Pp3c18_1720V3.1">
    <property type="protein sequence ID" value="Pp3c18_1720V3.1"/>
    <property type="gene ID" value="Pp3c18_1720"/>
</dbReference>
<gene>
    <name evidence="6" type="primary">LOC112295094</name>
    <name evidence="5" type="ORF">PHYPA_022621</name>
</gene>
<evidence type="ECO:0000256" key="2">
    <source>
        <dbReference type="SAM" id="MobiDB-lite"/>
    </source>
</evidence>
<sequence>MELCMRTQLNSTAPACEFRSSFRPSNSRITRASLSGVGRKDLKRPSRIFSQNGRFWCCIGARERVPFLGHSRNGDVTRDFSLSIKSGKNIAENGEDVVCNVEFLRGSGSGDSGGGWGSGGGKGRDGDGDGNGDEDDADGMESTQNHKFLGLLLAFCGVSSMNEGLRKWCRTSAIALAGFAVFLLQQQSAIALLGPREVVDKARTGIWEVKGGRWKYLVKHPERDEFVVQTVKNSEEEALAYEEELKGETANEKPKEAAPRDGVQKGVNSVITRFVELGKQIVLPDGYPQSVTDDYFEYTLWRMGQVIASQISGVLTTQALLYAVGLGKGAIPTAAAVNWVLRDGIGYLSKIVLSKYGRHFDVHPKGWRLVSDLIENMSYGLELLTPAFPHLFVYLAAAAGAGRSASGLIQAATKSCFNAGMAANRNFAEIIAKGEAQGMVSKSIGIALGIAVSAYVGSTGPLLVGTFFGVTALHIFCNLKSYQAVQLRTLNPYRASLVLAEYFRSGNVVSVREVNGEEPIFPFSFFNFRLRGSKGDGTLLSEESKAVAHSIENHLEFGATFGAAVKTREEADALLDIYKSERYLLSQHDDRLLVVLKEGATPRDMLRAMMQAIYLDYLQGTGFTSHRNLMHDSGNGGVLRVSHDFVVNQFEQIRQDIAGVGWICEGLIARPAPNRLLESRPSPTPVAS</sequence>
<dbReference type="AlphaFoldDB" id="A0A2K1IZL2"/>
<dbReference type="PaxDb" id="3218-PP1S17_339V6.1"/>
<dbReference type="EnsemblPlants" id="Pp3c18_1720V3.1">
    <property type="protein sequence ID" value="Pp3c18_1720V3.1"/>
    <property type="gene ID" value="Pp3c18_1720"/>
</dbReference>
<name>A0A2K1IZL2_PHYPA</name>
<dbReference type="GO" id="GO:0010224">
    <property type="term" value="P:response to UV-B"/>
    <property type="evidence" value="ECO:0000318"/>
    <property type="project" value="GO_Central"/>
</dbReference>